<dbReference type="InterPro" id="IPR050187">
    <property type="entry name" value="Lipid_Phosphate_FormReg"/>
</dbReference>
<feature type="domain" description="DAGKc" evidence="1">
    <location>
        <begin position="55"/>
        <end position="194"/>
    </location>
</feature>
<dbReference type="PANTHER" id="PTHR12358">
    <property type="entry name" value="SPHINGOSINE KINASE"/>
    <property type="match status" value="1"/>
</dbReference>
<dbReference type="eggNOG" id="ENOG502QPZS">
    <property type="taxonomic scope" value="Eukaryota"/>
</dbReference>
<proteinExistence type="predicted"/>
<dbReference type="InParanoid" id="Q6CYG7"/>
<dbReference type="PaxDb" id="284590-Q6CYG7"/>
<dbReference type="HOGENOM" id="CLU_021934_1_0_1"/>
<evidence type="ECO:0000313" key="3">
    <source>
        <dbReference type="Proteomes" id="UP000000598"/>
    </source>
</evidence>
<evidence type="ECO:0000259" key="1">
    <source>
        <dbReference type="PROSITE" id="PS50146"/>
    </source>
</evidence>
<dbReference type="GO" id="GO:0005737">
    <property type="term" value="C:cytoplasm"/>
    <property type="evidence" value="ECO:0007669"/>
    <property type="project" value="TreeGrafter"/>
</dbReference>
<dbReference type="GO" id="GO:0001727">
    <property type="term" value="F:lipid kinase activity"/>
    <property type="evidence" value="ECO:0007669"/>
    <property type="project" value="TreeGrafter"/>
</dbReference>
<dbReference type="Gene3D" id="3.40.50.10330">
    <property type="entry name" value="Probable inorganic polyphosphate/atp-NAD kinase, domain 1"/>
    <property type="match status" value="1"/>
</dbReference>
<dbReference type="InterPro" id="IPR001206">
    <property type="entry name" value="Diacylglycerol_kinase_cat_dom"/>
</dbReference>
<dbReference type="PANTHER" id="PTHR12358:SF108">
    <property type="entry name" value="DAGKC DOMAIN-CONTAINING PROTEIN"/>
    <property type="match status" value="1"/>
</dbReference>
<name>Q6CYG7_KLULA</name>
<protein>
    <submittedName>
        <fullName evidence="2">KLLA0A00550p</fullName>
    </submittedName>
</protein>
<evidence type="ECO:0000313" key="2">
    <source>
        <dbReference type="EMBL" id="CAH02610.1"/>
    </source>
</evidence>
<accession>Q6CYG7</accession>
<dbReference type="PROSITE" id="PS50146">
    <property type="entry name" value="DAGK"/>
    <property type="match status" value="1"/>
</dbReference>
<dbReference type="Pfam" id="PF00781">
    <property type="entry name" value="DAGK_cat"/>
    <property type="match status" value="1"/>
</dbReference>
<dbReference type="Proteomes" id="UP000000598">
    <property type="component" value="Chromosome A"/>
</dbReference>
<dbReference type="SUPFAM" id="SSF111331">
    <property type="entry name" value="NAD kinase/diacylglycerol kinase-like"/>
    <property type="match status" value="1"/>
</dbReference>
<keyword evidence="3" id="KW-1185">Reference proteome</keyword>
<dbReference type="KEGG" id="kla:KLLA0_A00550g"/>
<organism evidence="2 3">
    <name type="scientific">Kluyveromyces lactis (strain ATCC 8585 / CBS 2359 / DSM 70799 / NBRC 1267 / NRRL Y-1140 / WM37)</name>
    <name type="common">Yeast</name>
    <name type="synonym">Candida sphaerica</name>
    <dbReference type="NCBI Taxonomy" id="284590"/>
    <lineage>
        <taxon>Eukaryota</taxon>
        <taxon>Fungi</taxon>
        <taxon>Dikarya</taxon>
        <taxon>Ascomycota</taxon>
        <taxon>Saccharomycotina</taxon>
        <taxon>Saccharomycetes</taxon>
        <taxon>Saccharomycetales</taxon>
        <taxon>Saccharomycetaceae</taxon>
        <taxon>Kluyveromyces</taxon>
    </lineage>
</organism>
<gene>
    <name evidence="2" type="ORF">KLLA0_A00550g</name>
</gene>
<dbReference type="GeneID" id="2896444"/>
<dbReference type="InterPro" id="IPR016064">
    <property type="entry name" value="NAD/diacylglycerol_kinase_sf"/>
</dbReference>
<dbReference type="OMA" id="SYAYFAL"/>
<dbReference type="InterPro" id="IPR017438">
    <property type="entry name" value="ATP-NAD_kinase_N"/>
</dbReference>
<reference evidence="2 3" key="1">
    <citation type="journal article" date="2004" name="Nature">
        <title>Genome evolution in yeasts.</title>
        <authorList>
            <consortium name="Genolevures"/>
            <person name="Dujon B."/>
            <person name="Sherman D."/>
            <person name="Fischer G."/>
            <person name="Durrens P."/>
            <person name="Casaregola S."/>
            <person name="Lafontaine I."/>
            <person name="de Montigny J."/>
            <person name="Marck C."/>
            <person name="Neuveglise C."/>
            <person name="Talla E."/>
            <person name="Goffard N."/>
            <person name="Frangeul L."/>
            <person name="Aigle M."/>
            <person name="Anthouard V."/>
            <person name="Babour A."/>
            <person name="Barbe V."/>
            <person name="Barnay S."/>
            <person name="Blanchin S."/>
            <person name="Beckerich J.M."/>
            <person name="Beyne E."/>
            <person name="Bleykasten C."/>
            <person name="Boisrame A."/>
            <person name="Boyer J."/>
            <person name="Cattolico L."/>
            <person name="Confanioleri F."/>
            <person name="de Daruvar A."/>
            <person name="Despons L."/>
            <person name="Fabre E."/>
            <person name="Fairhead C."/>
            <person name="Ferry-Dumazet H."/>
            <person name="Groppi A."/>
            <person name="Hantraye F."/>
            <person name="Hennequin C."/>
            <person name="Jauniaux N."/>
            <person name="Joyet P."/>
            <person name="Kachouri R."/>
            <person name="Kerrest A."/>
            <person name="Koszul R."/>
            <person name="Lemaire M."/>
            <person name="Lesur I."/>
            <person name="Ma L."/>
            <person name="Muller H."/>
            <person name="Nicaud J.M."/>
            <person name="Nikolski M."/>
            <person name="Oztas S."/>
            <person name="Ozier-Kalogeropoulos O."/>
            <person name="Pellenz S."/>
            <person name="Potier S."/>
            <person name="Richard G.F."/>
            <person name="Straub M.L."/>
            <person name="Suleau A."/>
            <person name="Swennene D."/>
            <person name="Tekaia F."/>
            <person name="Wesolowski-Louvel M."/>
            <person name="Westhof E."/>
            <person name="Wirth B."/>
            <person name="Zeniou-Meyer M."/>
            <person name="Zivanovic I."/>
            <person name="Bolotin-Fukuhara M."/>
            <person name="Thierry A."/>
            <person name="Bouchier C."/>
            <person name="Caudron B."/>
            <person name="Scarpelli C."/>
            <person name="Gaillardin C."/>
            <person name="Weissenbach J."/>
            <person name="Wincker P."/>
            <person name="Souciet J.L."/>
        </authorList>
    </citation>
    <scope>NUCLEOTIDE SEQUENCE [LARGE SCALE GENOMIC DNA]</scope>
    <source>
        <strain evidence="3">ATCC 8585 / CBS 2359 / DSM 70799 / NBRC 1267 / NRRL Y-1140 / WM37</strain>
    </source>
</reference>
<dbReference type="EMBL" id="CR382121">
    <property type="protein sequence ID" value="CAH02610.1"/>
    <property type="molecule type" value="Genomic_DNA"/>
</dbReference>
<sequence length="380" mass="42797">MARMPDESNVTKQELGIYNGVSFTIVTKLLAEGAKSYQLGSKLLDDEKLLANKKFEYSGELLIVDSVFSGSGRDKDCDFATNVIAQFFEQVIVPYRLIKTTSKSSVIELASSIDSTRQYTVLFLSGDTSISEFVNNLPLNHDCISVLPFPMGTGNAWASSLKLMDPAVIFSQFVNGKLSCNDFPLYRATFDNGYVLKFFIILSLGFHANLLHLCEEDEYQKMGIERFRVASQRILREYKLESRVSIPDILEGSFSYFALINTTNLEPTYMPSPDSDPLESQLHVLAYQSSLDRVEFQKRVFMGYSNTKHSNILQNGTFYRPLPFCFNVEVLDDPSQKSNFEVCCDGQLLNLLELEGKNTPPSTIRIETCTEPSLKVLHSL</sequence>
<dbReference type="AlphaFoldDB" id="Q6CYG7"/>
<dbReference type="RefSeq" id="XP_451022.1">
    <property type="nucleotide sequence ID" value="XM_451022.1"/>
</dbReference>
<dbReference type="GO" id="GO:0046512">
    <property type="term" value="P:sphingosine biosynthetic process"/>
    <property type="evidence" value="ECO:0007669"/>
    <property type="project" value="TreeGrafter"/>
</dbReference>
<dbReference type="GO" id="GO:0016020">
    <property type="term" value="C:membrane"/>
    <property type="evidence" value="ECO:0007669"/>
    <property type="project" value="TreeGrafter"/>
</dbReference>